<feature type="transmembrane region" description="Helical" evidence="7">
    <location>
        <begin position="161"/>
        <end position="183"/>
    </location>
</feature>
<feature type="transmembrane region" description="Helical" evidence="7">
    <location>
        <begin position="121"/>
        <end position="141"/>
    </location>
</feature>
<feature type="domain" description="MotA/TolQ/ExbB proton channel" evidence="8">
    <location>
        <begin position="77"/>
        <end position="195"/>
    </location>
</feature>
<dbReference type="PANTHER" id="PTHR30625:SF17">
    <property type="entry name" value="TOLQ-RELATED"/>
    <property type="match status" value="1"/>
</dbReference>
<comment type="caution">
    <text evidence="9">The sequence shown here is derived from an EMBL/GenBank/DDBJ whole genome shotgun (WGS) entry which is preliminary data.</text>
</comment>
<dbReference type="EMBL" id="JARRAG010000002">
    <property type="protein sequence ID" value="MDG3007968.1"/>
    <property type="molecule type" value="Genomic_DNA"/>
</dbReference>
<gene>
    <name evidence="9" type="ORF">PZE19_29745</name>
</gene>
<evidence type="ECO:0000256" key="7">
    <source>
        <dbReference type="SAM" id="Phobius"/>
    </source>
</evidence>
<organism evidence="9 10">
    <name type="scientific">Paludisphaera mucosa</name>
    <dbReference type="NCBI Taxonomy" id="3030827"/>
    <lineage>
        <taxon>Bacteria</taxon>
        <taxon>Pseudomonadati</taxon>
        <taxon>Planctomycetota</taxon>
        <taxon>Planctomycetia</taxon>
        <taxon>Isosphaerales</taxon>
        <taxon>Isosphaeraceae</taxon>
        <taxon>Paludisphaera</taxon>
    </lineage>
</organism>
<proteinExistence type="inferred from homology"/>
<evidence type="ECO:0000256" key="5">
    <source>
        <dbReference type="ARBA" id="ARBA00023136"/>
    </source>
</evidence>
<keyword evidence="5 7" id="KW-0472">Membrane</keyword>
<keyword evidence="6" id="KW-0813">Transport</keyword>
<dbReference type="PANTHER" id="PTHR30625">
    <property type="entry name" value="PROTEIN TOLQ"/>
    <property type="match status" value="1"/>
</dbReference>
<reference evidence="9 10" key="1">
    <citation type="submission" date="2023-03" db="EMBL/GenBank/DDBJ databases">
        <title>Paludisphaera mucosa sp. nov. a novel planctomycete from northern fen.</title>
        <authorList>
            <person name="Ivanova A."/>
        </authorList>
    </citation>
    <scope>NUCLEOTIDE SEQUENCE [LARGE SCALE GENOMIC DNA]</scope>
    <source>
        <strain evidence="9 10">Pla2</strain>
    </source>
</reference>
<evidence type="ECO:0000313" key="9">
    <source>
        <dbReference type="EMBL" id="MDG3007968.1"/>
    </source>
</evidence>
<comment type="subcellular location">
    <subcellularLocation>
        <location evidence="1">Cell membrane</location>
        <topology evidence="1">Multi-pass membrane protein</topology>
    </subcellularLocation>
    <subcellularLocation>
        <location evidence="6">Membrane</location>
        <topology evidence="6">Multi-pass membrane protein</topology>
    </subcellularLocation>
</comment>
<protein>
    <submittedName>
        <fullName evidence="9">MotA/TolQ/ExbB proton channel family protein</fullName>
    </submittedName>
</protein>
<keyword evidence="10" id="KW-1185">Reference proteome</keyword>
<keyword evidence="3 7" id="KW-0812">Transmembrane</keyword>
<dbReference type="Proteomes" id="UP001216907">
    <property type="component" value="Unassembled WGS sequence"/>
</dbReference>
<evidence type="ECO:0000256" key="2">
    <source>
        <dbReference type="ARBA" id="ARBA00022475"/>
    </source>
</evidence>
<keyword evidence="6" id="KW-0653">Protein transport</keyword>
<dbReference type="RefSeq" id="WP_277864236.1">
    <property type="nucleotide sequence ID" value="NZ_JARRAG010000002.1"/>
</dbReference>
<evidence type="ECO:0000313" key="10">
    <source>
        <dbReference type="Proteomes" id="UP001216907"/>
    </source>
</evidence>
<accession>A0ABT6FK65</accession>
<name>A0ABT6FK65_9BACT</name>
<evidence type="ECO:0000256" key="1">
    <source>
        <dbReference type="ARBA" id="ARBA00004651"/>
    </source>
</evidence>
<feature type="transmembrane region" description="Helical" evidence="7">
    <location>
        <begin position="12"/>
        <end position="33"/>
    </location>
</feature>
<evidence type="ECO:0000256" key="4">
    <source>
        <dbReference type="ARBA" id="ARBA00022989"/>
    </source>
</evidence>
<comment type="similarity">
    <text evidence="6">Belongs to the exbB/tolQ family.</text>
</comment>
<dbReference type="Pfam" id="PF01618">
    <property type="entry name" value="MotA_ExbB"/>
    <property type="match status" value="1"/>
</dbReference>
<keyword evidence="4 7" id="KW-1133">Transmembrane helix</keyword>
<keyword evidence="2" id="KW-1003">Cell membrane</keyword>
<sequence>MNVTRIIDSAGYVIYGALAFLAVWGVYNAILLYRTLRKKTIKDPTALILQVQELCQAKKFDAAMSVCQSPTYWHTALAQLIAVALKNRGKGLAKTKQLLVTEFHTEVVADMENRLGSISTIVRMGPLLGLLGTVASMIAAFGRIGSSEKVNPNALASDISLALWATGAGLLIANPMMLIGNDFHARLRRLRDRTERQLQEVLDVLEPIEATRTPAERSPRPASSR</sequence>
<evidence type="ECO:0000259" key="8">
    <source>
        <dbReference type="Pfam" id="PF01618"/>
    </source>
</evidence>
<evidence type="ECO:0000256" key="3">
    <source>
        <dbReference type="ARBA" id="ARBA00022692"/>
    </source>
</evidence>
<evidence type="ECO:0000256" key="6">
    <source>
        <dbReference type="RuleBase" id="RU004057"/>
    </source>
</evidence>
<dbReference type="InterPro" id="IPR002898">
    <property type="entry name" value="MotA_ExbB_proton_chnl"/>
</dbReference>
<dbReference type="InterPro" id="IPR050790">
    <property type="entry name" value="ExbB/TolQ_transport"/>
</dbReference>